<dbReference type="Gene3D" id="3.40.190.10">
    <property type="entry name" value="Periplasmic binding protein-like II"/>
    <property type="match status" value="2"/>
</dbReference>
<dbReference type="PROSITE" id="PS50931">
    <property type="entry name" value="HTH_LYSR"/>
    <property type="match status" value="1"/>
</dbReference>
<dbReference type="Gene3D" id="1.10.10.10">
    <property type="entry name" value="Winged helix-like DNA-binding domain superfamily/Winged helix DNA-binding domain"/>
    <property type="match status" value="1"/>
</dbReference>
<keyword evidence="2" id="KW-0805">Transcription regulation</keyword>
<sequence length="276" mass="31103">MTRAATELCVTHSAVSQQIKQLEHLLGVALFIRQGRRLRVSENGRLYAMQVRDALASLTEATQLIRSGGETTELTVSLLPSFGCAWLIPRLASFRARYPHIVLRLQADLAIIDLRQEGSDIGIRMGKGNWADVETKLLFHDEQLIVASPEFACAKREWTPEEIVAAPAVLGMESWAPWCRLARVEAPPVTRGLRTNDSNLLLQAVRQGQGLALERRSLVQQGLECGELVQLSPLTVFYPYPYWLILPRGRRIEGKVTAFVDWLEDEVEQYLSCLRR</sequence>
<evidence type="ECO:0000256" key="2">
    <source>
        <dbReference type="ARBA" id="ARBA00023015"/>
    </source>
</evidence>
<dbReference type="GO" id="GO:0003700">
    <property type="term" value="F:DNA-binding transcription factor activity"/>
    <property type="evidence" value="ECO:0007669"/>
    <property type="project" value="InterPro"/>
</dbReference>
<dbReference type="PANTHER" id="PTHR30537">
    <property type="entry name" value="HTH-TYPE TRANSCRIPTIONAL REGULATOR"/>
    <property type="match status" value="1"/>
</dbReference>
<dbReference type="InterPro" id="IPR005119">
    <property type="entry name" value="LysR_subst-bd"/>
</dbReference>
<dbReference type="GO" id="GO:0006351">
    <property type="term" value="P:DNA-templated transcription"/>
    <property type="evidence" value="ECO:0007669"/>
    <property type="project" value="TreeGrafter"/>
</dbReference>
<evidence type="ECO:0000256" key="4">
    <source>
        <dbReference type="ARBA" id="ARBA00023163"/>
    </source>
</evidence>
<dbReference type="EMBL" id="CP159578">
    <property type="protein sequence ID" value="XCJ80438.1"/>
    <property type="molecule type" value="Genomic_DNA"/>
</dbReference>
<dbReference type="RefSeq" id="WP_353981255.1">
    <property type="nucleotide sequence ID" value="NZ_CP159578.1"/>
</dbReference>
<dbReference type="SUPFAM" id="SSF46785">
    <property type="entry name" value="Winged helix' DNA-binding domain"/>
    <property type="match status" value="1"/>
</dbReference>
<dbReference type="PRINTS" id="PR00039">
    <property type="entry name" value="HTHLYSR"/>
</dbReference>
<comment type="similarity">
    <text evidence="1">Belongs to the LysR transcriptional regulatory family.</text>
</comment>
<dbReference type="InterPro" id="IPR000847">
    <property type="entry name" value="LysR_HTH_N"/>
</dbReference>
<dbReference type="Pfam" id="PF00126">
    <property type="entry name" value="HTH_1"/>
    <property type="match status" value="1"/>
</dbReference>
<evidence type="ECO:0000313" key="6">
    <source>
        <dbReference type="EMBL" id="XCJ80438.1"/>
    </source>
</evidence>
<dbReference type="InterPro" id="IPR036388">
    <property type="entry name" value="WH-like_DNA-bd_sf"/>
</dbReference>
<evidence type="ECO:0000256" key="1">
    <source>
        <dbReference type="ARBA" id="ARBA00009437"/>
    </source>
</evidence>
<dbReference type="CDD" id="cd08432">
    <property type="entry name" value="PBP2_GcdR_TrpI_HvrB_AmpR_like"/>
    <property type="match status" value="1"/>
</dbReference>
<protein>
    <submittedName>
        <fullName evidence="6">LysR substrate-binding domain-containing protein</fullName>
    </submittedName>
</protein>
<dbReference type="InterPro" id="IPR058163">
    <property type="entry name" value="LysR-type_TF_proteobact-type"/>
</dbReference>
<gene>
    <name evidence="6" type="ORF">ABV408_04515</name>
</gene>
<dbReference type="GO" id="GO:0043565">
    <property type="term" value="F:sequence-specific DNA binding"/>
    <property type="evidence" value="ECO:0007669"/>
    <property type="project" value="TreeGrafter"/>
</dbReference>
<evidence type="ECO:0000259" key="5">
    <source>
        <dbReference type="PROSITE" id="PS50931"/>
    </source>
</evidence>
<dbReference type="AlphaFoldDB" id="A0AB74UF20"/>
<feature type="domain" description="HTH lysR-type" evidence="5">
    <location>
        <begin position="1"/>
        <end position="41"/>
    </location>
</feature>
<dbReference type="PANTHER" id="PTHR30537:SF79">
    <property type="entry name" value="TRANSCRIPTIONAL REGULATOR-RELATED"/>
    <property type="match status" value="1"/>
</dbReference>
<organism evidence="6">
    <name type="scientific">Salinicola endophyticus</name>
    <dbReference type="NCBI Taxonomy" id="1949083"/>
    <lineage>
        <taxon>Bacteria</taxon>
        <taxon>Pseudomonadati</taxon>
        <taxon>Pseudomonadota</taxon>
        <taxon>Gammaproteobacteria</taxon>
        <taxon>Oceanospirillales</taxon>
        <taxon>Halomonadaceae</taxon>
        <taxon>Salinicola</taxon>
    </lineage>
</organism>
<keyword evidence="4" id="KW-0804">Transcription</keyword>
<keyword evidence="3" id="KW-0238">DNA-binding</keyword>
<proteinExistence type="inferred from homology"/>
<reference evidence="6" key="1">
    <citation type="submission" date="2024-06" db="EMBL/GenBank/DDBJ databases">
        <title>Complete genome of Salinicola endophyticus HNIBRBA4755.</title>
        <authorList>
            <person name="Shin S.Y."/>
            <person name="Kang H."/>
            <person name="Song J."/>
        </authorList>
    </citation>
    <scope>NUCLEOTIDE SEQUENCE</scope>
    <source>
        <strain evidence="6">HNIBRBA4755</strain>
    </source>
</reference>
<dbReference type="SUPFAM" id="SSF53850">
    <property type="entry name" value="Periplasmic binding protein-like II"/>
    <property type="match status" value="1"/>
</dbReference>
<accession>A0AB74UF20</accession>
<dbReference type="Pfam" id="PF03466">
    <property type="entry name" value="LysR_substrate"/>
    <property type="match status" value="1"/>
</dbReference>
<dbReference type="InterPro" id="IPR036390">
    <property type="entry name" value="WH_DNA-bd_sf"/>
</dbReference>
<name>A0AB74UF20_9GAMM</name>
<evidence type="ECO:0000256" key="3">
    <source>
        <dbReference type="ARBA" id="ARBA00023125"/>
    </source>
</evidence>